<sequence length="361" mass="40451">MTIESKDLRSVDRIGLHSHVHSLGVVDNKIHDGSGLVGQEKARIALSLSRERSHIALLHGPKNSGKSALATALSKDTENSVYISAAQIESVEELDKLILSVQVVVLMEETTVIEGEIVSISGNNMTLRTTDMESNFTVREIIGFTEGDVLQIVNGTIKRMGTTRTGESIDPNVPIVGTPKGNLVQKKILRKRTTFANLIENNDKNADKYLIYEKVTDWIAENKAEIPKSTLIIDEAHLLDERMLNYLFKISELVHPPFILLVSKDDIDENRLLKIKTLTYTDKEKEKILKLRGLEEEIVLSDDLINNLLDIERNMGMRYAINAVTLVGVLASFYQRDPNVNDLKCVCDLFLDVKRAKEAFL</sequence>
<evidence type="ECO:0000259" key="5">
    <source>
        <dbReference type="Pfam" id="PF06068"/>
    </source>
</evidence>
<keyword evidence="4" id="KW-0156">Chromatin regulator</keyword>
<dbReference type="OrthoDB" id="10060499at2759"/>
<keyword evidence="8" id="KW-1185">Reference proteome</keyword>
<dbReference type="RefSeq" id="XP_008074404.1">
    <property type="nucleotide sequence ID" value="XM_008076213.1"/>
</dbReference>
<evidence type="ECO:0000256" key="1">
    <source>
        <dbReference type="ARBA" id="ARBA00022741"/>
    </source>
</evidence>
<dbReference type="InParanoid" id="L2GTW6"/>
<evidence type="ECO:0000259" key="6">
    <source>
        <dbReference type="Pfam" id="PF17856"/>
    </source>
</evidence>
<comment type="subcellular location">
    <subcellularLocation>
        <location evidence="4">Nucleus</location>
    </subcellularLocation>
</comment>
<keyword evidence="4" id="KW-0805">Transcription regulation</keyword>
<feature type="domain" description="TIP49 P-loop" evidence="5">
    <location>
        <begin position="13"/>
        <end position="205"/>
    </location>
</feature>
<accession>L2GTW6</accession>
<keyword evidence="4" id="KW-0234">DNA repair</keyword>
<gene>
    <name evidence="7" type="ORF">VCUG_01384</name>
</gene>
<evidence type="ECO:0000313" key="7">
    <source>
        <dbReference type="EMBL" id="ELA47111.1"/>
    </source>
</evidence>
<proteinExistence type="inferred from homology"/>
<dbReference type="GeneID" id="19879262"/>
<feature type="domain" description="TIP49 P-loop" evidence="5">
    <location>
        <begin position="211"/>
        <end position="264"/>
    </location>
</feature>
<evidence type="ECO:0000313" key="8">
    <source>
        <dbReference type="Proteomes" id="UP000011081"/>
    </source>
</evidence>
<dbReference type="HOGENOM" id="CLU_028311_4_1_1"/>
<dbReference type="Gene3D" id="1.10.8.60">
    <property type="match status" value="1"/>
</dbReference>
<dbReference type="InterPro" id="IPR041048">
    <property type="entry name" value="RuvB-like_C"/>
</dbReference>
<dbReference type="PANTHER" id="PTHR11093">
    <property type="entry name" value="RUVB-RELATED REPTIN AND PONTIN"/>
    <property type="match status" value="1"/>
</dbReference>
<keyword evidence="1 4" id="KW-0547">Nucleotide-binding</keyword>
<organism evidence="7 8">
    <name type="scientific">Vavraia culicis (isolate floridensis)</name>
    <name type="common">Microsporidian parasite</name>
    <dbReference type="NCBI Taxonomy" id="948595"/>
    <lineage>
        <taxon>Eukaryota</taxon>
        <taxon>Fungi</taxon>
        <taxon>Fungi incertae sedis</taxon>
        <taxon>Microsporidia</taxon>
        <taxon>Pleistophoridae</taxon>
        <taxon>Vavraia</taxon>
    </lineage>
</organism>
<dbReference type="OMA" id="MGMRYAI"/>
<dbReference type="GO" id="GO:0005634">
    <property type="term" value="C:nucleus"/>
    <property type="evidence" value="ECO:0007669"/>
    <property type="project" value="UniProtKB-SubCell"/>
</dbReference>
<dbReference type="GO" id="GO:0016887">
    <property type="term" value="F:ATP hydrolysis activity"/>
    <property type="evidence" value="ECO:0007669"/>
    <property type="project" value="RHEA"/>
</dbReference>
<comment type="catalytic activity">
    <reaction evidence="4">
        <text>ATP + H2O = ADP + phosphate + H(+)</text>
        <dbReference type="Rhea" id="RHEA:13065"/>
        <dbReference type="ChEBI" id="CHEBI:15377"/>
        <dbReference type="ChEBI" id="CHEBI:15378"/>
        <dbReference type="ChEBI" id="CHEBI:30616"/>
        <dbReference type="ChEBI" id="CHEBI:43474"/>
        <dbReference type="ChEBI" id="CHEBI:456216"/>
        <dbReference type="EC" id="3.6.4.12"/>
    </reaction>
</comment>
<keyword evidence="4" id="KW-0227">DNA damage</keyword>
<evidence type="ECO:0000256" key="4">
    <source>
        <dbReference type="RuleBase" id="RU363048"/>
    </source>
</evidence>
<dbReference type="GO" id="GO:0005524">
    <property type="term" value="F:ATP binding"/>
    <property type="evidence" value="ECO:0007669"/>
    <property type="project" value="UniProtKB-KW"/>
</dbReference>
<dbReference type="AlphaFoldDB" id="L2GTW6"/>
<dbReference type="InterPro" id="IPR010339">
    <property type="entry name" value="TIP49_P-loop"/>
</dbReference>
<reference evidence="8" key="1">
    <citation type="submission" date="2011-03" db="EMBL/GenBank/DDBJ databases">
        <title>The genome sequence of Vavraia culicis strain floridensis.</title>
        <authorList>
            <consortium name="The Broad Institute Genome Sequencing Platform"/>
            <person name="Cuomo C."/>
            <person name="Becnel J."/>
            <person name="Sanscrainte N."/>
            <person name="Young S.K."/>
            <person name="Zeng Q."/>
            <person name="Gargeya S."/>
            <person name="Fitzgerald M."/>
            <person name="Haas B."/>
            <person name="Abouelleil A."/>
            <person name="Alvarado L."/>
            <person name="Arachchi H.M."/>
            <person name="Berlin A."/>
            <person name="Chapman S.B."/>
            <person name="Gearin G."/>
            <person name="Goldberg J."/>
            <person name="Griggs A."/>
            <person name="Gujja S."/>
            <person name="Hansen M."/>
            <person name="Heiman D."/>
            <person name="Howarth C."/>
            <person name="Larimer J."/>
            <person name="Lui A."/>
            <person name="MacDonald P.J.P."/>
            <person name="McCowen C."/>
            <person name="Montmayeur A."/>
            <person name="Murphy C."/>
            <person name="Neiman D."/>
            <person name="Pearson M."/>
            <person name="Priest M."/>
            <person name="Roberts A."/>
            <person name="Saif S."/>
            <person name="Shea T."/>
            <person name="Sisk P."/>
            <person name="Stolte C."/>
            <person name="Sykes S."/>
            <person name="Wortman J."/>
            <person name="Nusbaum C."/>
            <person name="Birren B."/>
        </authorList>
    </citation>
    <scope>NUCLEOTIDE SEQUENCE [LARGE SCALE GENOMIC DNA]</scope>
    <source>
        <strain evidence="8">floridensis</strain>
    </source>
</reference>
<dbReference type="Pfam" id="PF06068">
    <property type="entry name" value="TIP49"/>
    <property type="match status" value="2"/>
</dbReference>
<comment type="function">
    <text evidence="4">DNA helicase participates in several chromatin remodeling complexes, including the SWR1 and the INO80 complexes.</text>
</comment>
<dbReference type="InterPro" id="IPR027417">
    <property type="entry name" value="P-loop_NTPase"/>
</dbReference>
<keyword evidence="3 4" id="KW-0067">ATP-binding</keyword>
<protein>
    <recommendedName>
        <fullName evidence="4">RuvB-like helicase</fullName>
        <ecNumber evidence="4">3.6.4.12</ecNumber>
    </recommendedName>
</protein>
<dbReference type="Proteomes" id="UP000011081">
    <property type="component" value="Unassembled WGS sequence"/>
</dbReference>
<keyword evidence="4" id="KW-0539">Nucleus</keyword>
<dbReference type="GO" id="GO:0003678">
    <property type="term" value="F:DNA helicase activity"/>
    <property type="evidence" value="ECO:0007669"/>
    <property type="project" value="UniProtKB-EC"/>
</dbReference>
<dbReference type="EMBL" id="GL877424">
    <property type="protein sequence ID" value="ELA47111.1"/>
    <property type="molecule type" value="Genomic_DNA"/>
</dbReference>
<dbReference type="InterPro" id="IPR027238">
    <property type="entry name" value="RuvB-like"/>
</dbReference>
<feature type="domain" description="RuvB-like AAA-lid" evidence="6">
    <location>
        <begin position="288"/>
        <end position="352"/>
    </location>
</feature>
<dbReference type="Pfam" id="PF17856">
    <property type="entry name" value="TIP49_C"/>
    <property type="match status" value="1"/>
</dbReference>
<comment type="similarity">
    <text evidence="4">Belongs to the RuvB family.</text>
</comment>
<dbReference type="GO" id="GO:0006281">
    <property type="term" value="P:DNA repair"/>
    <property type="evidence" value="ECO:0007669"/>
    <property type="project" value="UniProtKB-KW"/>
</dbReference>
<evidence type="ECO:0000256" key="2">
    <source>
        <dbReference type="ARBA" id="ARBA00022801"/>
    </source>
</evidence>
<keyword evidence="4" id="KW-0347">Helicase</keyword>
<dbReference type="VEuPathDB" id="MicrosporidiaDB:VCUG_01384"/>
<name>L2GTW6_VAVCU</name>
<keyword evidence="2 4" id="KW-0378">Hydrolase</keyword>
<dbReference type="STRING" id="948595.L2GTW6"/>
<dbReference type="SUPFAM" id="SSF52540">
    <property type="entry name" value="P-loop containing nucleoside triphosphate hydrolases"/>
    <property type="match status" value="1"/>
</dbReference>
<dbReference type="EC" id="3.6.4.12" evidence="4"/>
<dbReference type="GO" id="GO:0006325">
    <property type="term" value="P:chromatin organization"/>
    <property type="evidence" value="ECO:0007669"/>
    <property type="project" value="UniProtKB-KW"/>
</dbReference>
<dbReference type="Gene3D" id="3.40.50.300">
    <property type="entry name" value="P-loop containing nucleotide triphosphate hydrolases"/>
    <property type="match status" value="1"/>
</dbReference>
<evidence type="ECO:0000256" key="3">
    <source>
        <dbReference type="ARBA" id="ARBA00022840"/>
    </source>
</evidence>
<keyword evidence="4" id="KW-0804">Transcription</keyword>